<evidence type="ECO:0000313" key="1">
    <source>
        <dbReference type="EMBL" id="KAJ7520124.1"/>
    </source>
</evidence>
<keyword evidence="2" id="KW-1185">Reference proteome</keyword>
<dbReference type="Proteomes" id="UP001162992">
    <property type="component" value="Chromosome 20"/>
</dbReference>
<name>A0ACC2ARG6_DIPCM</name>
<reference evidence="2" key="1">
    <citation type="journal article" date="2024" name="Proc. Natl. Acad. Sci. U.S.A.">
        <title>Extraordinary preservation of gene collinearity over three hundred million years revealed in homosporous lycophytes.</title>
        <authorList>
            <person name="Li C."/>
            <person name="Wickell D."/>
            <person name="Kuo L.Y."/>
            <person name="Chen X."/>
            <person name="Nie B."/>
            <person name="Liao X."/>
            <person name="Peng D."/>
            <person name="Ji J."/>
            <person name="Jenkins J."/>
            <person name="Williams M."/>
            <person name="Shu S."/>
            <person name="Plott C."/>
            <person name="Barry K."/>
            <person name="Rajasekar S."/>
            <person name="Grimwood J."/>
            <person name="Han X."/>
            <person name="Sun S."/>
            <person name="Hou Z."/>
            <person name="He W."/>
            <person name="Dai G."/>
            <person name="Sun C."/>
            <person name="Schmutz J."/>
            <person name="Leebens-Mack J.H."/>
            <person name="Li F.W."/>
            <person name="Wang L."/>
        </authorList>
    </citation>
    <scope>NUCLEOTIDE SEQUENCE [LARGE SCALE GENOMIC DNA]</scope>
    <source>
        <strain evidence="2">cv. PW_Plant_1</strain>
    </source>
</reference>
<protein>
    <submittedName>
        <fullName evidence="1">Uncharacterized protein</fullName>
    </submittedName>
</protein>
<sequence>MASTEGLVPITRSFLAKFYDKYPFPPLSPEVVSLFDSLKEQCRIMVAAEGSNGLGNEQLLKDLEITPPHKIDENLWKNREQIEEILYLLQKTNFPRILKEQDTPELNSVVETLEGLEAKMQVLFNIVKEYQAASAEKVFNMVLTYMPQDFRGLLIRQQRERSERRRQAEVQILVDSGGSIHERYALLWRQQMERRKQLALLGSATGMYKALVRFLIGVPQVLLDFVQKINDDSGPMDEQRDRYGPPLYQLTQLSVAIHIFLKLWWRPIDGFVMSTSERIALLERSLNLYTSELSRFLTFLGEVFNNSPFLISAEEAGTAEYKNPTNDFQETIISTGKTHEVLVPVESEGSFVAWEFHLTSGKDVGFSVEYIDPTGTRMPMLPYQRYESHQGNFYSPGVGRYKLIWDNTYSTFIRKSLRYKVDFIPPVSDMQKIDGSVKVEEEIVV</sequence>
<evidence type="ECO:0000313" key="2">
    <source>
        <dbReference type="Proteomes" id="UP001162992"/>
    </source>
</evidence>
<proteinExistence type="predicted"/>
<dbReference type="EMBL" id="CM055111">
    <property type="protein sequence ID" value="KAJ7520124.1"/>
    <property type="molecule type" value="Genomic_DNA"/>
</dbReference>
<organism evidence="1 2">
    <name type="scientific">Diphasiastrum complanatum</name>
    <name type="common">Issler's clubmoss</name>
    <name type="synonym">Lycopodium complanatum</name>
    <dbReference type="NCBI Taxonomy" id="34168"/>
    <lineage>
        <taxon>Eukaryota</taxon>
        <taxon>Viridiplantae</taxon>
        <taxon>Streptophyta</taxon>
        <taxon>Embryophyta</taxon>
        <taxon>Tracheophyta</taxon>
        <taxon>Lycopodiopsida</taxon>
        <taxon>Lycopodiales</taxon>
        <taxon>Lycopodiaceae</taxon>
        <taxon>Lycopodioideae</taxon>
        <taxon>Diphasiastrum</taxon>
    </lineage>
</organism>
<gene>
    <name evidence="1" type="ORF">O6H91_20G067700</name>
</gene>
<accession>A0ACC2ARG6</accession>
<comment type="caution">
    <text evidence="1">The sequence shown here is derived from an EMBL/GenBank/DDBJ whole genome shotgun (WGS) entry which is preliminary data.</text>
</comment>